<keyword evidence="3" id="KW-1185">Reference proteome</keyword>
<protein>
    <recommendedName>
        <fullName evidence="4">Peptidase M10 metallopeptidase domain-containing protein</fullName>
    </recommendedName>
</protein>
<name>A0A0N0CWK6_9BACI</name>
<proteinExistence type="predicted"/>
<organism evidence="2 3">
    <name type="scientific">Lysinibacillus macroides</name>
    <dbReference type="NCBI Taxonomy" id="33935"/>
    <lineage>
        <taxon>Bacteria</taxon>
        <taxon>Bacillati</taxon>
        <taxon>Bacillota</taxon>
        <taxon>Bacilli</taxon>
        <taxon>Bacillales</taxon>
        <taxon>Bacillaceae</taxon>
        <taxon>Lysinibacillus</taxon>
    </lineage>
</organism>
<evidence type="ECO:0008006" key="4">
    <source>
        <dbReference type="Google" id="ProtNLM"/>
    </source>
</evidence>
<dbReference type="STRING" id="33935.ADM90_07415"/>
<dbReference type="Gene3D" id="3.40.390.10">
    <property type="entry name" value="Collagenase (Catalytic Domain)"/>
    <property type="match status" value="1"/>
</dbReference>
<keyword evidence="1" id="KW-0732">Signal</keyword>
<evidence type="ECO:0000313" key="3">
    <source>
        <dbReference type="Proteomes" id="UP000037977"/>
    </source>
</evidence>
<evidence type="ECO:0000313" key="2">
    <source>
        <dbReference type="EMBL" id="KOY83117.1"/>
    </source>
</evidence>
<dbReference type="PATRIC" id="fig|33935.3.peg.929"/>
<comment type="caution">
    <text evidence="2">The sequence shown here is derived from an EMBL/GenBank/DDBJ whole genome shotgun (WGS) entry which is preliminary data.</text>
</comment>
<dbReference type="AlphaFoldDB" id="A0A0N0CWK6"/>
<evidence type="ECO:0000256" key="1">
    <source>
        <dbReference type="SAM" id="SignalP"/>
    </source>
</evidence>
<feature type="chain" id="PRO_5005846210" description="Peptidase M10 metallopeptidase domain-containing protein" evidence="1">
    <location>
        <begin position="26"/>
        <end position="207"/>
    </location>
</feature>
<sequence length="207" mass="23013">MVKRNFFSAFILGCLIIGYCSSTFASHDTAHILKGQFRQGASSLTYWLDSSVNSYGMQSHFQHAFTNWNNSSSKVNMSASTNASSDIKVYVGSNNLPVGYAGLTEMYYLNIFGTAVLISPNNVINGTLFDRVTIRIDDTQRIALGYTGWDKVVKLTGHEIGHALSMHHFENNPAHSNQNSWMYSGSQTNSAYPSSDDVSHLRYKWGN</sequence>
<dbReference type="GO" id="GO:0008237">
    <property type="term" value="F:metallopeptidase activity"/>
    <property type="evidence" value="ECO:0007669"/>
    <property type="project" value="InterPro"/>
</dbReference>
<dbReference type="Proteomes" id="UP000037977">
    <property type="component" value="Unassembled WGS sequence"/>
</dbReference>
<dbReference type="EMBL" id="LGCI01000005">
    <property type="protein sequence ID" value="KOY83117.1"/>
    <property type="molecule type" value="Genomic_DNA"/>
</dbReference>
<dbReference type="RefSeq" id="WP_053994361.1">
    <property type="nucleotide sequence ID" value="NZ_CP065643.1"/>
</dbReference>
<dbReference type="OrthoDB" id="2148705at2"/>
<dbReference type="SUPFAM" id="SSF55486">
    <property type="entry name" value="Metalloproteases ('zincins'), catalytic domain"/>
    <property type="match status" value="1"/>
</dbReference>
<gene>
    <name evidence="2" type="ORF">ADM90_07415</name>
</gene>
<dbReference type="InterPro" id="IPR024079">
    <property type="entry name" value="MetalloPept_cat_dom_sf"/>
</dbReference>
<accession>A0A0N0CWK6</accession>
<feature type="signal peptide" evidence="1">
    <location>
        <begin position="1"/>
        <end position="25"/>
    </location>
</feature>
<reference evidence="2 3" key="1">
    <citation type="submission" date="2015-07" db="EMBL/GenBank/DDBJ databases">
        <title>Genome sequencing project for genomic taxonomy and phylogenomics of Bacillus-like bacteria.</title>
        <authorList>
            <person name="Liu B."/>
            <person name="Wang J."/>
            <person name="Zhu Y."/>
            <person name="Liu G."/>
            <person name="Chen Q."/>
            <person name="Chen Z."/>
            <person name="Che J."/>
            <person name="Ge C."/>
            <person name="Shi H."/>
            <person name="Pan Z."/>
            <person name="Liu X."/>
        </authorList>
    </citation>
    <scope>NUCLEOTIDE SEQUENCE [LARGE SCALE GENOMIC DNA]</scope>
    <source>
        <strain evidence="2 3">DSM 54</strain>
    </source>
</reference>